<evidence type="ECO:0000313" key="3">
    <source>
        <dbReference type="Proteomes" id="UP000011096"/>
    </source>
</evidence>
<dbReference type="InParanoid" id="A0A7J6JNU8"/>
<dbReference type="RefSeq" id="XP_066009744.1">
    <property type="nucleotide sequence ID" value="XM_066150715.1"/>
</dbReference>
<protein>
    <submittedName>
        <fullName evidence="2">Uncharacterized protein</fullName>
    </submittedName>
</protein>
<comment type="caution">
    <text evidence="2">The sequence shown here is derived from an EMBL/GenBank/DDBJ whole genome shotgun (WGS) entry which is preliminary data.</text>
</comment>
<feature type="region of interest" description="Disordered" evidence="1">
    <location>
        <begin position="28"/>
        <end position="65"/>
    </location>
</feature>
<dbReference type="AlphaFoldDB" id="A0A7J6JNU8"/>
<dbReference type="EMBL" id="ANPB02000001">
    <property type="protein sequence ID" value="KAF4491402.1"/>
    <property type="molecule type" value="Genomic_DNA"/>
</dbReference>
<sequence length="88" mass="9853">MQSDKTAARLRKQENPIASTVAYFTKKASTSTNTALSHHHRRPDRRAFREYTSSSPRASSSPYRPFSRLIALASPPSGRDLIFAGIFQ</sequence>
<reference evidence="2 3" key="2">
    <citation type="submission" date="2020-04" db="EMBL/GenBank/DDBJ databases">
        <title>Genome sequencing and assembly of multiple isolates from the Colletotrichum gloeosporioides species complex.</title>
        <authorList>
            <person name="Gan P."/>
            <person name="Shirasu K."/>
        </authorList>
    </citation>
    <scope>NUCLEOTIDE SEQUENCE [LARGE SCALE GENOMIC DNA]</scope>
    <source>
        <strain evidence="2 3">Nara gc5</strain>
    </source>
</reference>
<dbReference type="GeneID" id="43604394"/>
<feature type="compositionally biased region" description="Low complexity" evidence="1">
    <location>
        <begin position="53"/>
        <end position="65"/>
    </location>
</feature>
<dbReference type="Proteomes" id="UP000011096">
    <property type="component" value="Unassembled WGS sequence"/>
</dbReference>
<keyword evidence="3" id="KW-1185">Reference proteome</keyword>
<gene>
    <name evidence="2" type="ORF">CGGC5_v000776</name>
</gene>
<evidence type="ECO:0000256" key="1">
    <source>
        <dbReference type="SAM" id="MobiDB-lite"/>
    </source>
</evidence>
<name>A0A7J6JNU8_COLFN</name>
<evidence type="ECO:0000313" key="2">
    <source>
        <dbReference type="EMBL" id="KAF4491402.1"/>
    </source>
</evidence>
<organism evidence="2 3">
    <name type="scientific">Colletotrichum fructicola (strain Nara gc5)</name>
    <name type="common">Anthracnose fungus</name>
    <name type="synonym">Colletotrichum gloeosporioides (strain Nara gc5)</name>
    <dbReference type="NCBI Taxonomy" id="1213859"/>
    <lineage>
        <taxon>Eukaryota</taxon>
        <taxon>Fungi</taxon>
        <taxon>Dikarya</taxon>
        <taxon>Ascomycota</taxon>
        <taxon>Pezizomycotina</taxon>
        <taxon>Sordariomycetes</taxon>
        <taxon>Hypocreomycetidae</taxon>
        <taxon>Glomerellales</taxon>
        <taxon>Glomerellaceae</taxon>
        <taxon>Colletotrichum</taxon>
        <taxon>Colletotrichum gloeosporioides species complex</taxon>
    </lineage>
</organism>
<accession>A0A7J6JNU8</accession>
<proteinExistence type="predicted"/>
<reference evidence="2 3" key="1">
    <citation type="submission" date="2012-08" db="EMBL/GenBank/DDBJ databases">
        <authorList>
            <person name="Gan P.H.P."/>
            <person name="Ikeda K."/>
            <person name="Irieda H."/>
            <person name="Narusaka M."/>
            <person name="O'Connell R.J."/>
            <person name="Narusaka Y."/>
            <person name="Takano Y."/>
            <person name="Kubo Y."/>
            <person name="Shirasu K."/>
        </authorList>
    </citation>
    <scope>NUCLEOTIDE SEQUENCE [LARGE SCALE GENOMIC DNA]</scope>
    <source>
        <strain evidence="2 3">Nara gc5</strain>
    </source>
</reference>